<dbReference type="InterPro" id="IPR007475">
    <property type="entry name" value="UbiK"/>
</dbReference>
<gene>
    <name evidence="1" type="ORF">Tasa_003_018</name>
</gene>
<protein>
    <recommendedName>
        <fullName evidence="3">Accessory factor UbiK family protein</fullName>
    </recommendedName>
</protein>
<dbReference type="RefSeq" id="WP_048846357.1">
    <property type="nucleotide sequence ID" value="NZ_BALE01000003.1"/>
</dbReference>
<dbReference type="AlphaFoldDB" id="A0A0D6MHB4"/>
<dbReference type="Proteomes" id="UP000032679">
    <property type="component" value="Unassembled WGS sequence"/>
</dbReference>
<dbReference type="Pfam" id="PF04380">
    <property type="entry name" value="BMFP"/>
    <property type="match status" value="1"/>
</dbReference>
<organism evidence="1 2">
    <name type="scientific">Tanticharoenia sakaeratensis NBRC 103193</name>
    <dbReference type="NCBI Taxonomy" id="1231623"/>
    <lineage>
        <taxon>Bacteria</taxon>
        <taxon>Pseudomonadati</taxon>
        <taxon>Pseudomonadota</taxon>
        <taxon>Alphaproteobacteria</taxon>
        <taxon>Acetobacterales</taxon>
        <taxon>Acetobacteraceae</taxon>
        <taxon>Tanticharoenia</taxon>
    </lineage>
</organism>
<proteinExistence type="predicted"/>
<reference evidence="1 2" key="1">
    <citation type="submission" date="2012-10" db="EMBL/GenBank/DDBJ databases">
        <title>Genome sequencing of Tanticharoenia sakaeratensis NBRC 103193.</title>
        <authorList>
            <person name="Azuma Y."/>
            <person name="Hadano H."/>
            <person name="Hirakawa H."/>
            <person name="Matsushita K."/>
        </authorList>
    </citation>
    <scope>NUCLEOTIDE SEQUENCE [LARGE SCALE GENOMIC DNA]</scope>
    <source>
        <strain evidence="1 2">NBRC 103193</strain>
    </source>
</reference>
<sequence length="101" mass="10858">MTDRPRFFDDIAGVAGGAYSALSGMREEVQAMIRSRIDETLASLEVVRREELDAVRELAARARMGQEAAEARIAALEIRVATLEAANASGHATDADMPEAP</sequence>
<comment type="caution">
    <text evidence="1">The sequence shown here is derived from an EMBL/GenBank/DDBJ whole genome shotgun (WGS) entry which is preliminary data.</text>
</comment>
<dbReference type="STRING" id="1231623.Tasa_003_018"/>
<name>A0A0D6MHB4_9PROT</name>
<dbReference type="OrthoDB" id="7392124at2"/>
<dbReference type="EMBL" id="BALE01000003">
    <property type="protein sequence ID" value="GAN52840.1"/>
    <property type="molecule type" value="Genomic_DNA"/>
</dbReference>
<keyword evidence="2" id="KW-1185">Reference proteome</keyword>
<accession>A0A0D6MHB4</accession>
<evidence type="ECO:0000313" key="1">
    <source>
        <dbReference type="EMBL" id="GAN52840.1"/>
    </source>
</evidence>
<evidence type="ECO:0008006" key="3">
    <source>
        <dbReference type="Google" id="ProtNLM"/>
    </source>
</evidence>
<evidence type="ECO:0000313" key="2">
    <source>
        <dbReference type="Proteomes" id="UP000032679"/>
    </source>
</evidence>